<protein>
    <recommendedName>
        <fullName evidence="1">Polymerase nucleotidyl transferase domain-containing protein</fullName>
    </recommendedName>
</protein>
<dbReference type="InterPro" id="IPR002934">
    <property type="entry name" value="Polymerase_NTP_transf_dom"/>
</dbReference>
<gene>
    <name evidence="2" type="ORF">N47_M25510</name>
</gene>
<evidence type="ECO:0000259" key="1">
    <source>
        <dbReference type="Pfam" id="PF01909"/>
    </source>
</evidence>
<dbReference type="InterPro" id="IPR043519">
    <property type="entry name" value="NT_sf"/>
</dbReference>
<accession>E1YMD2</accession>
<feature type="domain" description="Polymerase nucleotidyl transferase" evidence="1">
    <location>
        <begin position="22"/>
        <end position="81"/>
    </location>
</feature>
<proteinExistence type="predicted"/>
<dbReference type="EMBL" id="FR695878">
    <property type="protein sequence ID" value="CBX31726.1"/>
    <property type="molecule type" value="Genomic_DNA"/>
</dbReference>
<dbReference type="Pfam" id="PF01909">
    <property type="entry name" value="NTP_transf_2"/>
    <property type="match status" value="1"/>
</dbReference>
<reference evidence="2" key="1">
    <citation type="journal article" date="2011" name="Environ. Microbiol.">
        <title>Genomic insights into the metabolic potential of the polycyclic aromatic hydrocarbon degrading sulfate-reducing Deltaproteobacterium N47.</title>
        <authorList>
            <person name="Bergmann F."/>
            <person name="Selesi D."/>
            <person name="Weinmaier T."/>
            <person name="Tischler P."/>
            <person name="Rattei T."/>
            <person name="Meckenstock R.U."/>
        </authorList>
    </citation>
    <scope>NUCLEOTIDE SEQUENCE</scope>
</reference>
<dbReference type="CDD" id="cd05403">
    <property type="entry name" value="NT_KNTase_like"/>
    <property type="match status" value="1"/>
</dbReference>
<dbReference type="Gene3D" id="3.30.460.10">
    <property type="entry name" value="Beta Polymerase, domain 2"/>
    <property type="match status" value="1"/>
</dbReference>
<organism evidence="2">
    <name type="scientific">uncultured Desulfobacterium sp</name>
    <dbReference type="NCBI Taxonomy" id="201089"/>
    <lineage>
        <taxon>Bacteria</taxon>
        <taxon>Pseudomonadati</taxon>
        <taxon>Thermodesulfobacteriota</taxon>
        <taxon>Desulfobacteria</taxon>
        <taxon>Desulfobacterales</taxon>
        <taxon>Desulfobacteriaceae</taxon>
        <taxon>Desulfobacterium</taxon>
        <taxon>environmental samples</taxon>
    </lineage>
</organism>
<dbReference type="PANTHER" id="PTHR43449:SF1">
    <property type="entry name" value="POLYMERASE BETA NUCLEOTIDYLTRANSFERASE DOMAIN-CONTAINING PROTEIN"/>
    <property type="match status" value="1"/>
</dbReference>
<dbReference type="SUPFAM" id="SSF81301">
    <property type="entry name" value="Nucleotidyltransferase"/>
    <property type="match status" value="1"/>
</dbReference>
<evidence type="ECO:0000313" key="2">
    <source>
        <dbReference type="EMBL" id="CBX31726.1"/>
    </source>
</evidence>
<dbReference type="PANTHER" id="PTHR43449">
    <property type="entry name" value="NUCLEOTIDYLTRANSFERASE"/>
    <property type="match status" value="1"/>
</dbReference>
<dbReference type="AlphaFoldDB" id="E1YMD2"/>
<name>E1YMD2_9BACT</name>
<sequence length="105" mass="12124">MALTKDISLKKAKLFISLLRQSGIDVSEAYLFGSVIKDLADKDSDIDLAVVSRDFQGVPYYDMKKISKHRRKVDLRLEIHPFSLNEIETDPPQFFIKIKREGLRI</sequence>